<dbReference type="GO" id="GO:0004674">
    <property type="term" value="F:protein serine/threonine kinase activity"/>
    <property type="evidence" value="ECO:0007669"/>
    <property type="project" value="UniProtKB-EC"/>
</dbReference>
<dbReference type="Gene3D" id="1.10.510.10">
    <property type="entry name" value="Transferase(Phosphotransferase) domain 1"/>
    <property type="match status" value="1"/>
</dbReference>
<evidence type="ECO:0000259" key="10">
    <source>
        <dbReference type="PROSITE" id="PS50011"/>
    </source>
</evidence>
<dbReference type="PROSITE" id="PS00108">
    <property type="entry name" value="PROTEIN_KINASE_ST"/>
    <property type="match status" value="1"/>
</dbReference>
<dbReference type="Proteomes" id="UP000060487">
    <property type="component" value="Unassembled WGS sequence"/>
</dbReference>
<keyword evidence="7 9" id="KW-0067">ATP-binding</keyword>
<dbReference type="SMART" id="SM00100">
    <property type="entry name" value="cNMP"/>
    <property type="match status" value="1"/>
</dbReference>
<keyword evidence="4 12" id="KW-0808">Transferase</keyword>
<dbReference type="PANTHER" id="PTHR24351">
    <property type="entry name" value="RIBOSOMAL PROTEIN S6 KINASE"/>
    <property type="match status" value="1"/>
</dbReference>
<dbReference type="InterPro" id="IPR008271">
    <property type="entry name" value="Ser/Thr_kinase_AS"/>
</dbReference>
<evidence type="ECO:0000256" key="3">
    <source>
        <dbReference type="ARBA" id="ARBA00022553"/>
    </source>
</evidence>
<dbReference type="Gene3D" id="2.60.120.10">
    <property type="entry name" value="Jelly Rolls"/>
    <property type="match status" value="1"/>
</dbReference>
<evidence type="ECO:0000256" key="5">
    <source>
        <dbReference type="ARBA" id="ARBA00022741"/>
    </source>
</evidence>
<keyword evidence="6 12" id="KW-0418">Kinase</keyword>
<evidence type="ECO:0000256" key="8">
    <source>
        <dbReference type="ARBA" id="ARBA00022992"/>
    </source>
</evidence>
<evidence type="ECO:0000256" key="2">
    <source>
        <dbReference type="ARBA" id="ARBA00022535"/>
    </source>
</evidence>
<evidence type="ECO:0000313" key="12">
    <source>
        <dbReference type="EMBL" id="KWT91872.1"/>
    </source>
</evidence>
<dbReference type="SMART" id="SM00220">
    <property type="entry name" value="S_TKc"/>
    <property type="match status" value="1"/>
</dbReference>
<organism evidence="12 13">
    <name type="scientific">Candidatus Magnetominusculus xianensis</name>
    <dbReference type="NCBI Taxonomy" id="1748249"/>
    <lineage>
        <taxon>Bacteria</taxon>
        <taxon>Pseudomonadati</taxon>
        <taxon>Nitrospirota</taxon>
        <taxon>Nitrospiria</taxon>
        <taxon>Nitrospirales</taxon>
        <taxon>Nitrospiraceae</taxon>
        <taxon>Candidatus Magnetominusculus</taxon>
    </lineage>
</organism>
<dbReference type="Pfam" id="PF00069">
    <property type="entry name" value="Pkinase"/>
    <property type="match status" value="1"/>
</dbReference>
<keyword evidence="2" id="KW-0140">cGMP</keyword>
<dbReference type="EC" id="2.7.11.1" evidence="12"/>
<evidence type="ECO:0000256" key="4">
    <source>
        <dbReference type="ARBA" id="ARBA00022679"/>
    </source>
</evidence>
<keyword evidence="1" id="KW-0723">Serine/threonine-protein kinase</keyword>
<dbReference type="PROSITE" id="PS00107">
    <property type="entry name" value="PROTEIN_KINASE_ATP"/>
    <property type="match status" value="1"/>
</dbReference>
<dbReference type="SUPFAM" id="SSF51206">
    <property type="entry name" value="cAMP-binding domain-like"/>
    <property type="match status" value="1"/>
</dbReference>
<dbReference type="InterPro" id="IPR014710">
    <property type="entry name" value="RmlC-like_jellyroll"/>
</dbReference>
<dbReference type="InterPro" id="IPR000719">
    <property type="entry name" value="Prot_kinase_dom"/>
</dbReference>
<keyword evidence="3" id="KW-0597">Phosphoprotein</keyword>
<dbReference type="InterPro" id="IPR017441">
    <property type="entry name" value="Protein_kinase_ATP_BS"/>
</dbReference>
<feature type="domain" description="Cyclic nucleotide-binding" evidence="11">
    <location>
        <begin position="305"/>
        <end position="407"/>
    </location>
</feature>
<dbReference type="InterPro" id="IPR011009">
    <property type="entry name" value="Kinase-like_dom_sf"/>
</dbReference>
<dbReference type="RefSeq" id="WP_085051202.1">
    <property type="nucleotide sequence ID" value="NZ_LNQR01000027.1"/>
</dbReference>
<gene>
    <name evidence="12" type="ORF">ASN18_0675</name>
</gene>
<proteinExistence type="predicted"/>
<sequence>MIAKMGRYEILNVLGEGAMGVVYRGHDTIIDRIVAIKTVKMENVESPQKKNELIGHFYHEARIAGKLSHPNIAHIYDVGQDNAGHYLVMEYVEGITLKTAISENPDIPLLEKLRILIDIGRTLHYAHQRGVVHRDIKPANIMLLKNSHIKIMDFGIAMLASSGEGQAAQGGLMGTPAYLSPEQIDGTGLDRQTDIFSLGVLSYEFLSGKKPFIADTIHELMDKILHTEPQMPHIVNPHLDEPLSRLILKALEKNKERRCQSASEFADLLDLYAGKMDMERTQNITAIKNYDKTVLADTLKKKYTFFSDFTTEELLKIISISSYKTFKKDTCIFNEGDIGTKMYIVISGKVRITKVFKENEEETLLAVLKSGECFGEMAVMDASPRFAAAKAETDCVTIAISEVILRNSEPMLCLKLYKNLAAVLSEKLRNSDIKINELYNRLKQCGAT</sequence>
<evidence type="ECO:0000313" key="13">
    <source>
        <dbReference type="Proteomes" id="UP000060487"/>
    </source>
</evidence>
<feature type="domain" description="Protein kinase" evidence="10">
    <location>
        <begin position="8"/>
        <end position="273"/>
    </location>
</feature>
<dbReference type="Gene3D" id="3.30.200.20">
    <property type="entry name" value="Phosphorylase Kinase, domain 1"/>
    <property type="match status" value="1"/>
</dbReference>
<evidence type="ECO:0000256" key="6">
    <source>
        <dbReference type="ARBA" id="ARBA00022777"/>
    </source>
</evidence>
<dbReference type="CDD" id="cd00038">
    <property type="entry name" value="CAP_ED"/>
    <property type="match status" value="1"/>
</dbReference>
<accession>A0ABR5SJ18</accession>
<evidence type="ECO:0000259" key="11">
    <source>
        <dbReference type="PROSITE" id="PS50042"/>
    </source>
</evidence>
<feature type="binding site" evidence="9">
    <location>
        <position position="37"/>
    </location>
    <ligand>
        <name>ATP</name>
        <dbReference type="ChEBI" id="CHEBI:30616"/>
    </ligand>
</feature>
<dbReference type="EMBL" id="LNQR01000027">
    <property type="protein sequence ID" value="KWT91872.1"/>
    <property type="molecule type" value="Genomic_DNA"/>
</dbReference>
<name>A0ABR5SJ18_9BACT</name>
<dbReference type="PROSITE" id="PS50042">
    <property type="entry name" value="CNMP_BINDING_3"/>
    <property type="match status" value="1"/>
</dbReference>
<dbReference type="Pfam" id="PF00027">
    <property type="entry name" value="cNMP_binding"/>
    <property type="match status" value="1"/>
</dbReference>
<dbReference type="SUPFAM" id="SSF56112">
    <property type="entry name" value="Protein kinase-like (PK-like)"/>
    <property type="match status" value="1"/>
</dbReference>
<reference evidence="12 13" key="1">
    <citation type="submission" date="2015-11" db="EMBL/GenBank/DDBJ databases">
        <authorList>
            <person name="Lin W."/>
        </authorList>
    </citation>
    <scope>NUCLEOTIDE SEQUENCE [LARGE SCALE GENOMIC DNA]</scope>
    <source>
        <strain evidence="12 13">HCH-1</strain>
    </source>
</reference>
<keyword evidence="5 9" id="KW-0547">Nucleotide-binding</keyword>
<dbReference type="CDD" id="cd14014">
    <property type="entry name" value="STKc_PknB_like"/>
    <property type="match status" value="1"/>
</dbReference>
<comment type="caution">
    <text evidence="12">The sequence shown here is derived from an EMBL/GenBank/DDBJ whole genome shotgun (WGS) entry which is preliminary data.</text>
</comment>
<dbReference type="InterPro" id="IPR018490">
    <property type="entry name" value="cNMP-bd_dom_sf"/>
</dbReference>
<evidence type="ECO:0000256" key="1">
    <source>
        <dbReference type="ARBA" id="ARBA00022527"/>
    </source>
</evidence>
<protein>
    <submittedName>
        <fullName evidence="12">Serine/threonine-protein kinase PknB</fullName>
        <ecNumber evidence="12">2.7.11.1</ecNumber>
    </submittedName>
</protein>
<dbReference type="InterPro" id="IPR000595">
    <property type="entry name" value="cNMP-bd_dom"/>
</dbReference>
<dbReference type="PROSITE" id="PS50011">
    <property type="entry name" value="PROTEIN_KINASE_DOM"/>
    <property type="match status" value="1"/>
</dbReference>
<evidence type="ECO:0000256" key="7">
    <source>
        <dbReference type="ARBA" id="ARBA00022840"/>
    </source>
</evidence>
<keyword evidence="8" id="KW-0142">cGMP-binding</keyword>
<keyword evidence="13" id="KW-1185">Reference proteome</keyword>
<evidence type="ECO:0000256" key="9">
    <source>
        <dbReference type="PROSITE-ProRule" id="PRU10141"/>
    </source>
</evidence>